<name>A0A6V3MJD6_9EUKA</name>
<evidence type="ECO:0000256" key="4">
    <source>
        <dbReference type="PROSITE-ProRule" id="PRU00322"/>
    </source>
</evidence>
<feature type="region of interest" description="Disordered" evidence="5">
    <location>
        <begin position="195"/>
        <end position="255"/>
    </location>
</feature>
<dbReference type="SUPFAM" id="SSF90209">
    <property type="entry name" value="Ran binding protein zinc finger-like"/>
    <property type="match status" value="2"/>
</dbReference>
<protein>
    <recommendedName>
        <fullName evidence="6">RanBP2-type domain-containing protein</fullName>
    </recommendedName>
</protein>
<dbReference type="Gene3D" id="2.30.30.380">
    <property type="entry name" value="Zn-finger domain of Sec23/24"/>
    <property type="match status" value="1"/>
</dbReference>
<reference evidence="7" key="1">
    <citation type="submission" date="2021-01" db="EMBL/GenBank/DDBJ databases">
        <authorList>
            <person name="Corre E."/>
            <person name="Pelletier E."/>
            <person name="Niang G."/>
            <person name="Scheremetjew M."/>
            <person name="Finn R."/>
            <person name="Kale V."/>
            <person name="Holt S."/>
            <person name="Cochrane G."/>
            <person name="Meng A."/>
            <person name="Brown T."/>
            <person name="Cohen L."/>
        </authorList>
    </citation>
    <scope>NUCLEOTIDE SEQUENCE</scope>
    <source>
        <strain evidence="7">CCCM811</strain>
    </source>
</reference>
<dbReference type="PANTHER" id="PTHR12999:SF17">
    <property type="entry name" value="ZINC FINGER RAN-BINDING DOMAIN-CONTAINING PROTEIN 2"/>
    <property type="match status" value="1"/>
</dbReference>
<sequence length="698" mass="75442">MEPLHVPVDREELQSKAVLQKSAGTPGPQIGLVIVDDGSDWVSPDCGNINLPSRGTCSAPDSKASKPNFPQKTEDMKVEDPEKSKNWEIRAESTDEKEKKASALNGLSTVAQPQKPGIAGEWTCKSCGNMNHVSRRFCSACYRERMDGVEAFEDASAANGQNGGSAMWRCPKCRGANFAHELVCSTPGCLNPAPTGNGAPRPPRLDTQSNIMDSRDLYRMNGRDGRARETPQQRLKRGSPANKKQGGRRDGSGGGIGEKRAGWYCERCNNFNFEGRLFCNIRTCRAPPPAPSSRRPVAPGRLPDDRKGWVCIECGNFNYESRKVCNMRACRAPRPQSAVQSQGAFPPKPSSTRSEAETEGVPQNATTTEPGWDCPRCGNYNFHGRKLCNMRKCREPRPDNPELRHSTSPRRSGGSRRDAPGVRRDDRDGGGKLGWTCEECGNFNFDTRRICNRRTCRVPRPPGARMWKRKSDTSNGPGRRRHRGSPPDQPRYLSTDAGFPPEMVPRAPPPALPGRSGRWVWYEGGDQDSYYPSEGRSAPEGGLMGGGGNAGRAMDARDLSRMDVRYLRGRGAGPVSESLPPPLQLRNSNRAGWGAGSGGVVQRSGSGDVIRSPVVGSDAILSEPGGSFYRFAQGRGSPSIQEMSLEDSERRGGGSAAIGEGGNTSGIGALSGGGPGGLGSSVKVYYPSFKENTNLSVI</sequence>
<evidence type="ECO:0000313" key="7">
    <source>
        <dbReference type="EMBL" id="CAE0663695.1"/>
    </source>
</evidence>
<dbReference type="PROSITE" id="PS50199">
    <property type="entry name" value="ZF_RANBP2_2"/>
    <property type="match status" value="1"/>
</dbReference>
<dbReference type="EMBL" id="HBIV01021240">
    <property type="protein sequence ID" value="CAE0663695.1"/>
    <property type="molecule type" value="Transcribed_RNA"/>
</dbReference>
<evidence type="ECO:0000256" key="3">
    <source>
        <dbReference type="ARBA" id="ARBA00022833"/>
    </source>
</evidence>
<proteinExistence type="predicted"/>
<keyword evidence="1" id="KW-0479">Metal-binding</keyword>
<gene>
    <name evidence="7" type="ORF">LGLO00237_LOCUS15297</name>
</gene>
<evidence type="ECO:0000256" key="5">
    <source>
        <dbReference type="SAM" id="MobiDB-lite"/>
    </source>
</evidence>
<feature type="region of interest" description="Disordered" evidence="5">
    <location>
        <begin position="639"/>
        <end position="673"/>
    </location>
</feature>
<evidence type="ECO:0000259" key="6">
    <source>
        <dbReference type="PROSITE" id="PS50199"/>
    </source>
</evidence>
<feature type="compositionally biased region" description="Basic and acidic residues" evidence="5">
    <location>
        <begin position="415"/>
        <end position="430"/>
    </location>
</feature>
<keyword evidence="3" id="KW-0862">Zinc</keyword>
<dbReference type="AlphaFoldDB" id="A0A6V3MJD6"/>
<dbReference type="InterPro" id="IPR036443">
    <property type="entry name" value="Znf_RanBP2_sf"/>
</dbReference>
<dbReference type="PANTHER" id="PTHR12999">
    <property type="entry name" value="ZINC FINGER RAN-BINDING DOMAIN-CONTAINING PROTEIN 2 ZRANB2-RELATED"/>
    <property type="match status" value="1"/>
</dbReference>
<accession>A0A6V3MJD6</accession>
<feature type="region of interest" description="Disordered" evidence="5">
    <location>
        <begin position="333"/>
        <end position="368"/>
    </location>
</feature>
<dbReference type="SMART" id="SM00547">
    <property type="entry name" value="ZnF_RBZ"/>
    <property type="match status" value="7"/>
</dbReference>
<dbReference type="GO" id="GO:0008270">
    <property type="term" value="F:zinc ion binding"/>
    <property type="evidence" value="ECO:0007669"/>
    <property type="project" value="UniProtKB-KW"/>
</dbReference>
<feature type="compositionally biased region" description="Basic and acidic residues" evidence="5">
    <location>
        <begin position="72"/>
        <end position="95"/>
    </location>
</feature>
<feature type="compositionally biased region" description="Basic and acidic residues" evidence="5">
    <location>
        <begin position="393"/>
        <end position="405"/>
    </location>
</feature>
<feature type="domain" description="RanBP2-type" evidence="6">
    <location>
        <begin position="115"/>
        <end position="147"/>
    </location>
</feature>
<evidence type="ECO:0000256" key="1">
    <source>
        <dbReference type="ARBA" id="ARBA00022723"/>
    </source>
</evidence>
<feature type="region of interest" description="Disordered" evidence="5">
    <location>
        <begin position="52"/>
        <end position="95"/>
    </location>
</feature>
<feature type="compositionally biased region" description="Basic and acidic residues" evidence="5">
    <location>
        <begin position="213"/>
        <end position="231"/>
    </location>
</feature>
<dbReference type="Pfam" id="PF00641">
    <property type="entry name" value="Zn_ribbon_RanBP"/>
    <property type="match status" value="2"/>
</dbReference>
<feature type="region of interest" description="Disordered" evidence="5">
    <location>
        <begin position="455"/>
        <end position="513"/>
    </location>
</feature>
<dbReference type="Gene3D" id="4.10.1060.10">
    <property type="entry name" value="Zinc finger, RanBP2-type"/>
    <property type="match status" value="2"/>
</dbReference>
<feature type="compositionally biased region" description="Gly residues" evidence="5">
    <location>
        <begin position="653"/>
        <end position="673"/>
    </location>
</feature>
<dbReference type="PROSITE" id="PS01358">
    <property type="entry name" value="ZF_RANBP2_1"/>
    <property type="match status" value="1"/>
</dbReference>
<feature type="region of interest" description="Disordered" evidence="5">
    <location>
        <begin position="393"/>
        <end position="433"/>
    </location>
</feature>
<evidence type="ECO:0000256" key="2">
    <source>
        <dbReference type="ARBA" id="ARBA00022771"/>
    </source>
</evidence>
<keyword evidence="2 4" id="KW-0863">Zinc-finger</keyword>
<organism evidence="7">
    <name type="scientific">Lotharella globosa</name>
    <dbReference type="NCBI Taxonomy" id="91324"/>
    <lineage>
        <taxon>Eukaryota</taxon>
        <taxon>Sar</taxon>
        <taxon>Rhizaria</taxon>
        <taxon>Cercozoa</taxon>
        <taxon>Chlorarachniophyceae</taxon>
        <taxon>Lotharella</taxon>
    </lineage>
</organism>
<feature type="compositionally biased region" description="Pro residues" evidence="5">
    <location>
        <begin position="502"/>
        <end position="512"/>
    </location>
</feature>
<dbReference type="InterPro" id="IPR001876">
    <property type="entry name" value="Znf_RanBP2"/>
</dbReference>